<dbReference type="EMBL" id="JAUSWH010000014">
    <property type="protein sequence ID" value="MDQ0457417.1"/>
    <property type="molecule type" value="Genomic_DNA"/>
</dbReference>
<dbReference type="PANTHER" id="PTHR42680">
    <property type="entry name" value="DCTP DEAMINASE"/>
    <property type="match status" value="1"/>
</dbReference>
<dbReference type="NCBIfam" id="TIGR02274">
    <property type="entry name" value="dCTP_deam"/>
    <property type="match status" value="1"/>
</dbReference>
<protein>
    <submittedName>
        <fullName evidence="3">dCTP deaminase</fullName>
        <ecNumber evidence="3">3.5.4.13</ecNumber>
    </submittedName>
</protein>
<sequence length="203" mass="22593">MEILDKGEIVALLKADEPNSLFIEPLLEDNQIGAVSIDLRLGYDFLVSIYSRKAFIGVDGDGDGSRGAERHFQGTRRDLGERFILYPNQIALATTLEYICLPSNVFGDVIVRSSYARLGIQLNTMLQPGYRGCVSLELANHSNTPLELVVGSRLVQLRLYSVSKEHSYLDGDVRKYYGDVRPTVSRFDRDPDLAALAKLAIKP</sequence>
<dbReference type="Pfam" id="PF22769">
    <property type="entry name" value="DCD"/>
    <property type="match status" value="1"/>
</dbReference>
<comment type="caution">
    <text evidence="3">The sequence shown here is derived from an EMBL/GenBank/DDBJ whole genome shotgun (WGS) entry which is preliminary data.</text>
</comment>
<dbReference type="Proteomes" id="UP001235269">
    <property type="component" value="Unassembled WGS sequence"/>
</dbReference>
<dbReference type="PANTHER" id="PTHR42680:SF3">
    <property type="entry name" value="DCTP DEAMINASE"/>
    <property type="match status" value="1"/>
</dbReference>
<reference evidence="3 4" key="1">
    <citation type="submission" date="2023-07" db="EMBL/GenBank/DDBJ databases">
        <title>Genomic Encyclopedia of Type Strains, Phase IV (KMG-IV): sequencing the most valuable type-strain genomes for metagenomic binning, comparative biology and taxonomic classification.</title>
        <authorList>
            <person name="Goeker M."/>
        </authorList>
    </citation>
    <scope>NUCLEOTIDE SEQUENCE [LARGE SCALE GENOMIC DNA]</scope>
    <source>
        <strain evidence="3 4">DSM 100301</strain>
    </source>
</reference>
<dbReference type="EC" id="3.5.4.13" evidence="3"/>
<dbReference type="SUPFAM" id="SSF51283">
    <property type="entry name" value="dUTPase-like"/>
    <property type="match status" value="1"/>
</dbReference>
<evidence type="ECO:0000313" key="4">
    <source>
        <dbReference type="Proteomes" id="UP001235269"/>
    </source>
</evidence>
<keyword evidence="1 3" id="KW-0378">Hydrolase</keyword>
<organism evidence="3 4">
    <name type="scientific">Rhizobium paknamense</name>
    <dbReference type="NCBI Taxonomy" id="1206817"/>
    <lineage>
        <taxon>Bacteria</taxon>
        <taxon>Pseudomonadati</taxon>
        <taxon>Pseudomonadota</taxon>
        <taxon>Alphaproteobacteria</taxon>
        <taxon>Hyphomicrobiales</taxon>
        <taxon>Rhizobiaceae</taxon>
        <taxon>Rhizobium/Agrobacterium group</taxon>
        <taxon>Rhizobium</taxon>
    </lineage>
</organism>
<dbReference type="CDD" id="cd07557">
    <property type="entry name" value="trimeric_dUTPase"/>
    <property type="match status" value="1"/>
</dbReference>
<dbReference type="InterPro" id="IPR011962">
    <property type="entry name" value="dCTP_deaminase"/>
</dbReference>
<keyword evidence="4" id="KW-1185">Reference proteome</keyword>
<keyword evidence="2" id="KW-0546">Nucleotide metabolism</keyword>
<dbReference type="Gene3D" id="2.70.40.10">
    <property type="match status" value="1"/>
</dbReference>
<accession>A0ABU0IIC2</accession>
<name>A0ABU0IIC2_9HYPH</name>
<dbReference type="RefSeq" id="WP_307159592.1">
    <property type="nucleotide sequence ID" value="NZ_JAUSWH010000014.1"/>
</dbReference>
<dbReference type="InterPro" id="IPR033704">
    <property type="entry name" value="dUTPase_trimeric"/>
</dbReference>
<gene>
    <name evidence="3" type="ORF">QO005_003773</name>
</gene>
<dbReference type="InterPro" id="IPR036157">
    <property type="entry name" value="dUTPase-like_sf"/>
</dbReference>
<dbReference type="GO" id="GO:0008829">
    <property type="term" value="F:dCTP deaminase activity"/>
    <property type="evidence" value="ECO:0007669"/>
    <property type="project" value="UniProtKB-EC"/>
</dbReference>
<evidence type="ECO:0000256" key="2">
    <source>
        <dbReference type="ARBA" id="ARBA00023080"/>
    </source>
</evidence>
<evidence type="ECO:0000313" key="3">
    <source>
        <dbReference type="EMBL" id="MDQ0457417.1"/>
    </source>
</evidence>
<evidence type="ECO:0000256" key="1">
    <source>
        <dbReference type="ARBA" id="ARBA00022801"/>
    </source>
</evidence>
<proteinExistence type="predicted"/>